<gene>
    <name evidence="15" type="ORF">SAMN02745158_00083</name>
</gene>
<dbReference type="CDD" id="cd00371">
    <property type="entry name" value="HMA"/>
    <property type="match status" value="1"/>
</dbReference>
<evidence type="ECO:0000256" key="9">
    <source>
        <dbReference type="ARBA" id="ARBA00022989"/>
    </source>
</evidence>
<dbReference type="Gene3D" id="3.30.70.100">
    <property type="match status" value="2"/>
</dbReference>
<dbReference type="EC" id="7.2.2.21" evidence="11"/>
<keyword evidence="6 13" id="KW-0547">Nucleotide-binding</keyword>
<dbReference type="InterPro" id="IPR006121">
    <property type="entry name" value="HMA_dom"/>
</dbReference>
<accession>A0A1M4SFB5</accession>
<dbReference type="InterPro" id="IPR001757">
    <property type="entry name" value="P_typ_ATPase"/>
</dbReference>
<dbReference type="SFLD" id="SFLDG00002">
    <property type="entry name" value="C1.7:_P-type_atpase_like"/>
    <property type="match status" value="1"/>
</dbReference>
<dbReference type="GO" id="GO:0046872">
    <property type="term" value="F:metal ion binding"/>
    <property type="evidence" value="ECO:0007669"/>
    <property type="project" value="UniProtKB-KW"/>
</dbReference>
<comment type="subcellular location">
    <subcellularLocation>
        <location evidence="13">Cell membrane</location>
    </subcellularLocation>
    <subcellularLocation>
        <location evidence="1">Membrane</location>
        <topology evidence="1">Multi-pass membrane protein</topology>
    </subcellularLocation>
</comment>
<dbReference type="GO" id="GO:0008551">
    <property type="term" value="F:P-type cadmium transporter activity"/>
    <property type="evidence" value="ECO:0007669"/>
    <property type="project" value="UniProtKB-EC"/>
</dbReference>
<dbReference type="SUPFAM" id="SSF56784">
    <property type="entry name" value="HAD-like"/>
    <property type="match status" value="1"/>
</dbReference>
<evidence type="ECO:0000256" key="2">
    <source>
        <dbReference type="ARBA" id="ARBA00006024"/>
    </source>
</evidence>
<keyword evidence="8" id="KW-1278">Translocase</keyword>
<dbReference type="NCBIfam" id="TIGR01525">
    <property type="entry name" value="ATPase-IB_hvy"/>
    <property type="match status" value="1"/>
</dbReference>
<evidence type="ECO:0000313" key="16">
    <source>
        <dbReference type="Proteomes" id="UP000184245"/>
    </source>
</evidence>
<dbReference type="Pfam" id="PF00122">
    <property type="entry name" value="E1-E2_ATPase"/>
    <property type="match status" value="1"/>
</dbReference>
<evidence type="ECO:0000256" key="5">
    <source>
        <dbReference type="ARBA" id="ARBA00022723"/>
    </source>
</evidence>
<dbReference type="PRINTS" id="PR00941">
    <property type="entry name" value="CDATPASE"/>
</dbReference>
<keyword evidence="13" id="KW-1003">Cell membrane</keyword>
<dbReference type="GO" id="GO:0005524">
    <property type="term" value="F:ATP binding"/>
    <property type="evidence" value="ECO:0007669"/>
    <property type="project" value="UniProtKB-UniRule"/>
</dbReference>
<keyword evidence="5 13" id="KW-0479">Metal-binding</keyword>
<keyword evidence="10 13" id="KW-0472">Membrane</keyword>
<dbReference type="InterPro" id="IPR036163">
    <property type="entry name" value="HMA_dom_sf"/>
</dbReference>
<dbReference type="STRING" id="1122155.SAMN02745158_00083"/>
<dbReference type="RefSeq" id="WP_084067523.1">
    <property type="nucleotide sequence ID" value="NZ_FQVI01000001.1"/>
</dbReference>
<evidence type="ECO:0000259" key="14">
    <source>
        <dbReference type="PROSITE" id="PS50846"/>
    </source>
</evidence>
<dbReference type="InterPro" id="IPR059000">
    <property type="entry name" value="ATPase_P-type_domA"/>
</dbReference>
<name>A0A1M4SFB5_9CLOT</name>
<dbReference type="SUPFAM" id="SSF55008">
    <property type="entry name" value="HMA, heavy metal-associated domain"/>
    <property type="match status" value="2"/>
</dbReference>
<dbReference type="Gene3D" id="2.70.150.10">
    <property type="entry name" value="Calcium-transporting ATPase, cytoplasmic transduction domain A"/>
    <property type="match status" value="1"/>
</dbReference>
<evidence type="ECO:0000256" key="10">
    <source>
        <dbReference type="ARBA" id="ARBA00023136"/>
    </source>
</evidence>
<dbReference type="InterPro" id="IPR027256">
    <property type="entry name" value="P-typ_ATPase_IB"/>
</dbReference>
<dbReference type="InterPro" id="IPR051014">
    <property type="entry name" value="Cation_Transport_ATPase_IB"/>
</dbReference>
<feature type="transmembrane region" description="Helical" evidence="13">
    <location>
        <begin position="556"/>
        <end position="582"/>
    </location>
</feature>
<dbReference type="InterPro" id="IPR036412">
    <property type="entry name" value="HAD-like_sf"/>
</dbReference>
<keyword evidence="9 13" id="KW-1133">Transmembrane helix</keyword>
<dbReference type="NCBIfam" id="TIGR01494">
    <property type="entry name" value="ATPase_P-type"/>
    <property type="match status" value="1"/>
</dbReference>
<evidence type="ECO:0000256" key="12">
    <source>
        <dbReference type="ARBA" id="ARBA00049338"/>
    </source>
</evidence>
<feature type="transmembrane region" description="Helical" evidence="13">
    <location>
        <begin position="328"/>
        <end position="346"/>
    </location>
</feature>
<dbReference type="SUPFAM" id="SSF81653">
    <property type="entry name" value="Calcium ATPase, transduction domain A"/>
    <property type="match status" value="1"/>
</dbReference>
<dbReference type="InterPro" id="IPR023214">
    <property type="entry name" value="HAD_sf"/>
</dbReference>
<evidence type="ECO:0000256" key="3">
    <source>
        <dbReference type="ARBA" id="ARBA00022539"/>
    </source>
</evidence>
<dbReference type="InterPro" id="IPR023298">
    <property type="entry name" value="ATPase_P-typ_TM_dom_sf"/>
</dbReference>
<dbReference type="InterPro" id="IPR023299">
    <property type="entry name" value="ATPase_P-typ_cyto_dom_N"/>
</dbReference>
<keyword evidence="7 13" id="KW-0067">ATP-binding</keyword>
<keyword evidence="4 13" id="KW-0812">Transmembrane</keyword>
<evidence type="ECO:0000256" key="7">
    <source>
        <dbReference type="ARBA" id="ARBA00022840"/>
    </source>
</evidence>
<evidence type="ECO:0000256" key="13">
    <source>
        <dbReference type="RuleBase" id="RU362081"/>
    </source>
</evidence>
<dbReference type="AlphaFoldDB" id="A0A1M4SFB5"/>
<dbReference type="PROSITE" id="PS01229">
    <property type="entry name" value="COF_2"/>
    <property type="match status" value="1"/>
</dbReference>
<dbReference type="Gene3D" id="3.40.1110.10">
    <property type="entry name" value="Calcium-transporting ATPase, cytoplasmic domain N"/>
    <property type="match status" value="1"/>
</dbReference>
<dbReference type="EMBL" id="FQVI01000001">
    <property type="protein sequence ID" value="SHE30687.1"/>
    <property type="molecule type" value="Genomic_DNA"/>
</dbReference>
<dbReference type="InterPro" id="IPR008250">
    <property type="entry name" value="ATPase_P-typ_transduc_dom_A_sf"/>
</dbReference>
<dbReference type="SUPFAM" id="SSF81665">
    <property type="entry name" value="Calcium ATPase, transmembrane domain M"/>
    <property type="match status" value="1"/>
</dbReference>
<protein>
    <recommendedName>
        <fullName evidence="11">Cd(2+)-exporting ATPase</fullName>
        <ecNumber evidence="11">7.2.2.21</ecNumber>
    </recommendedName>
</protein>
<dbReference type="PROSITE" id="PS50846">
    <property type="entry name" value="HMA_2"/>
    <property type="match status" value="1"/>
</dbReference>
<organism evidence="15 16">
    <name type="scientific">Lactonifactor longoviformis DSM 17459</name>
    <dbReference type="NCBI Taxonomy" id="1122155"/>
    <lineage>
        <taxon>Bacteria</taxon>
        <taxon>Bacillati</taxon>
        <taxon>Bacillota</taxon>
        <taxon>Clostridia</taxon>
        <taxon>Eubacteriales</taxon>
        <taxon>Clostridiaceae</taxon>
        <taxon>Lactonifactor</taxon>
    </lineage>
</organism>
<comment type="similarity">
    <text evidence="2 13">Belongs to the cation transport ATPase (P-type) (TC 3.A.3) family. Type IB subfamily.</text>
</comment>
<dbReference type="SFLD" id="SFLDS00003">
    <property type="entry name" value="Haloacid_Dehalogenase"/>
    <property type="match status" value="1"/>
</dbReference>
<dbReference type="NCBIfam" id="TIGR01512">
    <property type="entry name" value="ATPase-IB2_Cd"/>
    <property type="match status" value="1"/>
</dbReference>
<dbReference type="PANTHER" id="PTHR48085">
    <property type="entry name" value="CADMIUM/ZINC-TRANSPORTING ATPASE HMA2-RELATED"/>
    <property type="match status" value="1"/>
</dbReference>
<dbReference type="Pfam" id="PF00702">
    <property type="entry name" value="Hydrolase"/>
    <property type="match status" value="1"/>
</dbReference>
<dbReference type="OrthoDB" id="9760364at2"/>
<evidence type="ECO:0000313" key="15">
    <source>
        <dbReference type="EMBL" id="SHE30687.1"/>
    </source>
</evidence>
<evidence type="ECO:0000256" key="6">
    <source>
        <dbReference type="ARBA" id="ARBA00022741"/>
    </source>
</evidence>
<dbReference type="PRINTS" id="PR00119">
    <property type="entry name" value="CATATPASE"/>
</dbReference>
<feature type="transmembrane region" description="Helical" evidence="13">
    <location>
        <begin position="889"/>
        <end position="908"/>
    </location>
</feature>
<comment type="catalytic activity">
    <reaction evidence="12">
        <text>Cd(2+)(in) + ATP + H2O = Cd(2+)(out) + ADP + phosphate + H(+)</text>
        <dbReference type="Rhea" id="RHEA:12132"/>
        <dbReference type="ChEBI" id="CHEBI:15377"/>
        <dbReference type="ChEBI" id="CHEBI:15378"/>
        <dbReference type="ChEBI" id="CHEBI:30616"/>
        <dbReference type="ChEBI" id="CHEBI:43474"/>
        <dbReference type="ChEBI" id="CHEBI:48775"/>
        <dbReference type="ChEBI" id="CHEBI:456216"/>
        <dbReference type="EC" id="7.2.2.21"/>
    </reaction>
</comment>
<dbReference type="GO" id="GO:0005886">
    <property type="term" value="C:plasma membrane"/>
    <property type="evidence" value="ECO:0007669"/>
    <property type="project" value="UniProtKB-SubCell"/>
</dbReference>
<feature type="transmembrane region" description="Helical" evidence="13">
    <location>
        <begin position="528"/>
        <end position="550"/>
    </location>
</feature>
<dbReference type="Proteomes" id="UP000184245">
    <property type="component" value="Unassembled WGS sequence"/>
</dbReference>
<dbReference type="Pfam" id="PF00403">
    <property type="entry name" value="HMA"/>
    <property type="match status" value="2"/>
</dbReference>
<sequence length="910" mass="98042">MSHEHERNGFSKNYGSEHEHQEHNHTECSCGHEHHAHNQEVCDCDHSHQEHNHEECSCDHAHQEHNHEECGCDHAHQEHNHEECGCDHAHQEHNHEECGCDHSHHEHFAPEPYALCTVCGLPMDECTCYLSQSAPDKQIYILENLGCANCASKMEARIRELPEVEDATIIYATKQLRITAHQSEDLLPRLQEICSSIESEVTVVPRAKGTKEESTVIFLVENVDCANCAAKMEQRIRALPGVSSATLTFATKQLKVTGQTPLRLLSQIQDICSSIESGVIVTSRDSANPRREMTAKKANGNLKDGIEIGIGAVLFVAGLLLQNSYASASVAALLLSYVALGGRIVLTALKNLSKGQIFDENFLMSLATLAAIAIADYKEAVGVMLFYRIGELFEHIAVERSRNQIMDAVDMRPEVVNLEMGDGSIQVIPAREAQPGDILLVRPGDRIPLDGTVAEGESRIDTSPVTGEPVPVKAGPGSEVISGCVNTSGQLKIRVEKPLEESMVTRILDSVENAAASKPRIDRFITKFARVYTPLVVGLALGTAVIPSLFTGNWNHWIYTAITFLVISCPCALVLSVPLAFFSGIGAGSKRGILFKGGVSLEAMKNVKAIVMDKTGTITKGNFVLQKAVPLGDLTEDELLALSASCELSSTHPIGTSITNAASERNLSVVRPDAVKELSGKGICAALPQGEVLCGNRKLMEEYHVDLSGYVKEDYGTEVLTALNGKLAGYLIIADTIKEEAKDAIQSLKKYHITTAMLTGDSTGSAEAVGKATGIDEVHARLLPQDKLTKLQEIRKKHGGVMFVGDGINDAPVLAGADVGAAMGSGADAAIEAADVVFMTSSMEAIPQSIAIAKATGTIAMQNVVFALAVKILVMILGLAGFANMWMAVFADTGVAMLCVLNAIRILYKK</sequence>
<dbReference type="GO" id="GO:0016887">
    <property type="term" value="F:ATP hydrolysis activity"/>
    <property type="evidence" value="ECO:0007669"/>
    <property type="project" value="InterPro"/>
</dbReference>
<reference evidence="15 16" key="1">
    <citation type="submission" date="2016-11" db="EMBL/GenBank/DDBJ databases">
        <authorList>
            <person name="Jaros S."/>
            <person name="Januszkiewicz K."/>
            <person name="Wedrychowicz H."/>
        </authorList>
    </citation>
    <scope>NUCLEOTIDE SEQUENCE [LARGE SCALE GENOMIC DNA]</scope>
    <source>
        <strain evidence="15 16">DSM 17459</strain>
    </source>
</reference>
<evidence type="ECO:0000256" key="1">
    <source>
        <dbReference type="ARBA" id="ARBA00004141"/>
    </source>
</evidence>
<dbReference type="PANTHER" id="PTHR48085:SF5">
    <property type="entry name" value="CADMIUM_ZINC-TRANSPORTING ATPASE HMA4-RELATED"/>
    <property type="match status" value="1"/>
</dbReference>
<dbReference type="Gene3D" id="3.40.50.1000">
    <property type="entry name" value="HAD superfamily/HAD-like"/>
    <property type="match status" value="1"/>
</dbReference>
<keyword evidence="16" id="KW-1185">Reference proteome</keyword>
<dbReference type="InterPro" id="IPR044492">
    <property type="entry name" value="P_typ_ATPase_HD_dom"/>
</dbReference>
<proteinExistence type="inferred from homology"/>
<dbReference type="InterPro" id="IPR018303">
    <property type="entry name" value="ATPase_P-typ_P_site"/>
</dbReference>
<evidence type="ECO:0000256" key="11">
    <source>
        <dbReference type="ARBA" id="ARBA00039103"/>
    </source>
</evidence>
<feature type="domain" description="HMA" evidence="14">
    <location>
        <begin position="214"/>
        <end position="283"/>
    </location>
</feature>
<dbReference type="SFLD" id="SFLDF00027">
    <property type="entry name" value="p-type_atpase"/>
    <property type="match status" value="1"/>
</dbReference>
<keyword evidence="3" id="KW-0104">Cadmium</keyword>
<evidence type="ECO:0000256" key="8">
    <source>
        <dbReference type="ARBA" id="ARBA00022967"/>
    </source>
</evidence>
<feature type="transmembrane region" description="Helical" evidence="13">
    <location>
        <begin position="864"/>
        <end position="883"/>
    </location>
</feature>
<evidence type="ECO:0000256" key="4">
    <source>
        <dbReference type="ARBA" id="ARBA00022692"/>
    </source>
</evidence>
<dbReference type="PROSITE" id="PS00154">
    <property type="entry name" value="ATPASE_E1_E2"/>
    <property type="match status" value="1"/>
</dbReference>